<evidence type="ECO:0000313" key="2">
    <source>
        <dbReference type="Proteomes" id="UP000649799"/>
    </source>
</evidence>
<protein>
    <submittedName>
        <fullName evidence="1">Uncharacterized protein</fullName>
    </submittedName>
</protein>
<name>A0ABX0HBN1_9BACT</name>
<gene>
    <name evidence="1" type="ORF">G9Q97_12345</name>
</gene>
<accession>A0ABX0HBN1</accession>
<proteinExistence type="predicted"/>
<dbReference type="Proteomes" id="UP000649799">
    <property type="component" value="Unassembled WGS sequence"/>
</dbReference>
<dbReference type="RefSeq" id="WP_166147294.1">
    <property type="nucleotide sequence ID" value="NZ_JAANYN010000005.1"/>
</dbReference>
<keyword evidence="2" id="KW-1185">Reference proteome</keyword>
<organism evidence="1 2">
    <name type="scientific">Cyclobacterium plantarum</name>
    <dbReference type="NCBI Taxonomy" id="2716263"/>
    <lineage>
        <taxon>Bacteria</taxon>
        <taxon>Pseudomonadati</taxon>
        <taxon>Bacteroidota</taxon>
        <taxon>Cytophagia</taxon>
        <taxon>Cytophagales</taxon>
        <taxon>Cyclobacteriaceae</taxon>
        <taxon>Cyclobacterium</taxon>
    </lineage>
</organism>
<reference evidence="1 2" key="1">
    <citation type="submission" date="2020-03" db="EMBL/GenBank/DDBJ databases">
        <title>Cyclobacterium plantarum sp. nov., a marine bacterium isolated from a coastal-marine wetland.</title>
        <authorList>
            <person name="Sanchez-Porro C."/>
            <person name="Ventosa A."/>
            <person name="Amoozegar M."/>
        </authorList>
    </citation>
    <scope>NUCLEOTIDE SEQUENCE [LARGE SCALE GENOMIC DNA]</scope>
    <source>
        <strain evidence="1 2">GBPx2</strain>
    </source>
</reference>
<sequence length="53" mass="5905">MKRIEEIEGVTAFLMSSAAGWDIPQKDTVSISKPEKYILNPNSKSPQITLRQG</sequence>
<comment type="caution">
    <text evidence="1">The sequence shown here is derived from an EMBL/GenBank/DDBJ whole genome shotgun (WGS) entry which is preliminary data.</text>
</comment>
<evidence type="ECO:0000313" key="1">
    <source>
        <dbReference type="EMBL" id="NHE57601.1"/>
    </source>
</evidence>
<dbReference type="EMBL" id="JAANYN010000005">
    <property type="protein sequence ID" value="NHE57601.1"/>
    <property type="molecule type" value="Genomic_DNA"/>
</dbReference>